<proteinExistence type="predicted"/>
<comment type="caution">
    <text evidence="2">The sequence shown here is derived from an EMBL/GenBank/DDBJ whole genome shotgun (WGS) entry which is preliminary data.</text>
</comment>
<sequence length="216" mass="23973">MHTLARLLRLGWAGSRAVYSVCILWRDCLDWAGLAPEQSIQYAYSGETAWARLGWPQSSLFSMHTLARLLGLGWAGPRAAYSICILWRDCLDWAGLAPEQSIQYANSGETAWARLGWLQSSLFNMHTLARLLGLGWAGPRAAYSVCILWRDCLGWAGLAPEQSIQYAYSGETAWAGLGWPQSSLFSMHTLARLLGLGWTGPRAVYSVCILWRDCLG</sequence>
<dbReference type="AlphaFoldDB" id="A0A9D4ICZ9"/>
<evidence type="ECO:0000256" key="1">
    <source>
        <dbReference type="SAM" id="SignalP"/>
    </source>
</evidence>
<dbReference type="Proteomes" id="UP000828390">
    <property type="component" value="Unassembled WGS sequence"/>
</dbReference>
<keyword evidence="3" id="KW-1185">Reference proteome</keyword>
<dbReference type="EMBL" id="JAIWYP010000009">
    <property type="protein sequence ID" value="KAH3769325.1"/>
    <property type="molecule type" value="Genomic_DNA"/>
</dbReference>
<keyword evidence="1" id="KW-0732">Signal</keyword>
<feature type="signal peptide" evidence="1">
    <location>
        <begin position="1"/>
        <end position="17"/>
    </location>
</feature>
<name>A0A9D4ICZ9_DREPO</name>
<accession>A0A9D4ICZ9</accession>
<gene>
    <name evidence="2" type="ORF">DPMN_170575</name>
</gene>
<evidence type="ECO:0000313" key="2">
    <source>
        <dbReference type="EMBL" id="KAH3769325.1"/>
    </source>
</evidence>
<protein>
    <submittedName>
        <fullName evidence="2">Uncharacterized protein</fullName>
    </submittedName>
</protein>
<reference evidence="2" key="1">
    <citation type="journal article" date="2019" name="bioRxiv">
        <title>The Genome of the Zebra Mussel, Dreissena polymorpha: A Resource for Invasive Species Research.</title>
        <authorList>
            <person name="McCartney M.A."/>
            <person name="Auch B."/>
            <person name="Kono T."/>
            <person name="Mallez S."/>
            <person name="Zhang Y."/>
            <person name="Obille A."/>
            <person name="Becker A."/>
            <person name="Abrahante J.E."/>
            <person name="Garbe J."/>
            <person name="Badalamenti J.P."/>
            <person name="Herman A."/>
            <person name="Mangelson H."/>
            <person name="Liachko I."/>
            <person name="Sullivan S."/>
            <person name="Sone E.D."/>
            <person name="Koren S."/>
            <person name="Silverstein K.A.T."/>
            <person name="Beckman K.B."/>
            <person name="Gohl D.M."/>
        </authorList>
    </citation>
    <scope>NUCLEOTIDE SEQUENCE</scope>
    <source>
        <strain evidence="2">Duluth1</strain>
        <tissue evidence="2">Whole animal</tissue>
    </source>
</reference>
<evidence type="ECO:0000313" key="3">
    <source>
        <dbReference type="Proteomes" id="UP000828390"/>
    </source>
</evidence>
<organism evidence="2 3">
    <name type="scientific">Dreissena polymorpha</name>
    <name type="common">Zebra mussel</name>
    <name type="synonym">Mytilus polymorpha</name>
    <dbReference type="NCBI Taxonomy" id="45954"/>
    <lineage>
        <taxon>Eukaryota</taxon>
        <taxon>Metazoa</taxon>
        <taxon>Spiralia</taxon>
        <taxon>Lophotrochozoa</taxon>
        <taxon>Mollusca</taxon>
        <taxon>Bivalvia</taxon>
        <taxon>Autobranchia</taxon>
        <taxon>Heteroconchia</taxon>
        <taxon>Euheterodonta</taxon>
        <taxon>Imparidentia</taxon>
        <taxon>Neoheterodontei</taxon>
        <taxon>Myida</taxon>
        <taxon>Dreissenoidea</taxon>
        <taxon>Dreissenidae</taxon>
        <taxon>Dreissena</taxon>
    </lineage>
</organism>
<reference evidence="2" key="2">
    <citation type="submission" date="2020-11" db="EMBL/GenBank/DDBJ databases">
        <authorList>
            <person name="McCartney M.A."/>
            <person name="Auch B."/>
            <person name="Kono T."/>
            <person name="Mallez S."/>
            <person name="Becker A."/>
            <person name="Gohl D.M."/>
            <person name="Silverstein K.A.T."/>
            <person name="Koren S."/>
            <person name="Bechman K.B."/>
            <person name="Herman A."/>
            <person name="Abrahante J.E."/>
            <person name="Garbe J."/>
        </authorList>
    </citation>
    <scope>NUCLEOTIDE SEQUENCE</scope>
    <source>
        <strain evidence="2">Duluth1</strain>
        <tissue evidence="2">Whole animal</tissue>
    </source>
</reference>
<feature type="chain" id="PRO_5038410143" evidence="1">
    <location>
        <begin position="18"/>
        <end position="216"/>
    </location>
</feature>